<name>A0A0F9NI07_9ZZZZ</name>
<comment type="caution">
    <text evidence="1">The sequence shown here is derived from an EMBL/GenBank/DDBJ whole genome shotgun (WGS) entry which is preliminary data.</text>
</comment>
<dbReference type="EMBL" id="LAZR01003507">
    <property type="protein sequence ID" value="KKN17584.1"/>
    <property type="molecule type" value="Genomic_DNA"/>
</dbReference>
<gene>
    <name evidence="1" type="ORF">LCGC14_0964500</name>
</gene>
<reference evidence="1" key="1">
    <citation type="journal article" date="2015" name="Nature">
        <title>Complex archaea that bridge the gap between prokaryotes and eukaryotes.</title>
        <authorList>
            <person name="Spang A."/>
            <person name="Saw J.H."/>
            <person name="Jorgensen S.L."/>
            <person name="Zaremba-Niedzwiedzka K."/>
            <person name="Martijn J."/>
            <person name="Lind A.E."/>
            <person name="van Eijk R."/>
            <person name="Schleper C."/>
            <person name="Guy L."/>
            <person name="Ettema T.J."/>
        </authorList>
    </citation>
    <scope>NUCLEOTIDE SEQUENCE</scope>
</reference>
<proteinExistence type="predicted"/>
<sequence>MQYTLDCQCCKGKTAPDAYCIVCHHPYNEWCARGDGRCPNCGYVIDNEGKCDLCKHQRTRENTKTIRPTHCNYCGFMIGTDGICMRLSSHVELPV</sequence>
<accession>A0A0F9NI07</accession>
<organism evidence="1">
    <name type="scientific">marine sediment metagenome</name>
    <dbReference type="NCBI Taxonomy" id="412755"/>
    <lineage>
        <taxon>unclassified sequences</taxon>
        <taxon>metagenomes</taxon>
        <taxon>ecological metagenomes</taxon>
    </lineage>
</organism>
<dbReference type="AlphaFoldDB" id="A0A0F9NI07"/>
<protein>
    <submittedName>
        <fullName evidence="1">Uncharacterized protein</fullName>
    </submittedName>
</protein>
<evidence type="ECO:0000313" key="1">
    <source>
        <dbReference type="EMBL" id="KKN17584.1"/>
    </source>
</evidence>